<dbReference type="OrthoDB" id="431852at2759"/>
<keyword evidence="4" id="KW-0804">Transcription</keyword>
<dbReference type="GO" id="GO:0006384">
    <property type="term" value="P:transcription initiation at RNA polymerase III promoter"/>
    <property type="evidence" value="ECO:0007669"/>
    <property type="project" value="InterPro"/>
</dbReference>
<dbReference type="InterPro" id="IPR044210">
    <property type="entry name" value="Tfc3-like"/>
</dbReference>
<evidence type="ECO:0000256" key="3">
    <source>
        <dbReference type="ARBA" id="ARBA00023125"/>
    </source>
</evidence>
<dbReference type="KEGG" id="beq:BEWA_009620"/>
<name>L0B225_THEEQ</name>
<dbReference type="EMBL" id="CP001670">
    <property type="protein sequence ID" value="AFZ81548.1"/>
    <property type="molecule type" value="Genomic_DNA"/>
</dbReference>
<dbReference type="InterPro" id="IPR007309">
    <property type="entry name" value="TFIIIC_Bblock-bd"/>
</dbReference>
<evidence type="ECO:0000256" key="5">
    <source>
        <dbReference type="ARBA" id="ARBA00023242"/>
    </source>
</evidence>
<dbReference type="RefSeq" id="XP_004831214.1">
    <property type="nucleotide sequence ID" value="XM_004831157.1"/>
</dbReference>
<dbReference type="GO" id="GO:0042791">
    <property type="term" value="P:5S class rRNA transcription by RNA polymerase III"/>
    <property type="evidence" value="ECO:0007669"/>
    <property type="project" value="TreeGrafter"/>
</dbReference>
<dbReference type="PANTHER" id="PTHR15180:SF1">
    <property type="entry name" value="GENERAL TRANSCRIPTION FACTOR 3C POLYPEPTIDE 1"/>
    <property type="match status" value="1"/>
</dbReference>
<gene>
    <name evidence="7" type="ORF">BEWA_009620</name>
</gene>
<organism evidence="7 8">
    <name type="scientific">Theileria equi strain WA</name>
    <dbReference type="NCBI Taxonomy" id="1537102"/>
    <lineage>
        <taxon>Eukaryota</taxon>
        <taxon>Sar</taxon>
        <taxon>Alveolata</taxon>
        <taxon>Apicomplexa</taxon>
        <taxon>Aconoidasida</taxon>
        <taxon>Piroplasmida</taxon>
        <taxon>Theileriidae</taxon>
        <taxon>Theileria</taxon>
    </lineage>
</organism>
<evidence type="ECO:0000256" key="2">
    <source>
        <dbReference type="ARBA" id="ARBA00022553"/>
    </source>
</evidence>
<sequence length="1606" mass="186280">MISAERSGQYDHLMFRPSKKRKGGSVDLHDTIDLSFIESDDFEKFIDSTRLTCSNRLRICKLNLVLYEQVVRSSERFRILLLVASKRYAGCWQSDLMRELSISPKELFVFLNSLCKLGLIYKLNVPHNRISKCLLKNTVKCYDEKAQGSSKKVDGGASRLQNSSSLCFYAKYFVIDKLPEHIRSICFRNINENAEIALISMLEREENHILLESDWKAAYFKMAMEEIKSLNTRIENYIISRSYISFRKLLESKNKISRTFAWCPQTGHFERCIMLYKGPIDDTIKINLNGLLIPNRSICVINLKKFEGAEDRSEINQKISPTNMDFSGHSAQEYIYYVIKLSQNGAIAKDINRYVPIKYRQLSKILFNFESTGLVVKETERSGKTFMYRYYVNKETQAAKDDIIPELLTIDGATTEEVPSHGTTFTKKEDISYPEFLSRQRLYYTDESVYVKDFDLIFGKLLELPKQVNTIMFKRRMVLFHNYIDCFKAATFSNIAAFYNDMENLNTNVDRKTVVRVSQYVVTTLKYIKKLKSDKLKGTKLSVAIVYDSRYYNDLDAYNYIRSDIVRKRNILSSHAAALKSKINDSFKNLEDVNSIKESSIIPDINQNEIIMSQLNIQIPSVVKNISVNQQNPHSKGEDITTNFSQKLLSSNGFIFPIVTRIRRLHLFLTDIFSDSSRFSTLDALNSMNLELFFQLIGCGYEVSNINQYYESTTLIRDLPDDILKSLSIGFGRRDPVQILNNLLNFLLRMKLLLMHEIYSDTSAKCIVEWELVKSINLHSFLHPDSIIGTYDLLKSPEIYWNSLKIEVDNYINGKFDELPSIMHIKEIFVRKNWKRVFYLSNVVRNELDMAVSNWLKLSCNRLNEKSLLKCFHVPFQIVSFLSNRFNVPSTQIFNFILNKIKSNRYTTPYATDDLIVHKIIRNISKDSEYLWLSRFVIAERLCNAIFQYMYTCKSTMEDGKNGDDVVMEEKEELPAQSSLEDIWKFMSILFEKKYTPEECVSIFDYILNKSTYNSRLLKRLRKLASSDIITCALNCNVPMLLSCNKTTEHHQDTYITKLKSLIFTPAVNWRQTFSSYFTDTKKLKIILKSWVDRGWIVRTKKKTHIFGKYKLNTISKIKLFGKFSDLHFYANVLISNFSLFSPNNNLKNTAVNRNEHDDCKTESSISKCLDMNIYSVYNLMEQLAKEHASLEPRWSNNNNNIDKKAKYNYARLIDGGITKHINGSSSDTLSISSVEAKITDGQIVSENINMLQKDAITKDLVCGNQITDILNPLESEIILSNNMNSHFPLISYTYSFDPEVKENKLRYKPLHIKPLESRNIFTLDEIFQYLIHNVFDDFPTSVNLEAYLYKLVDIVRGSEEMGISYSNLMGKFRDMTPYKDVSDVFSIVLTAAQLLRFVLRLATGAEYTFIYWEYGQNLLVDKQRILYDTQEQGVSTCIQRPEYISPLFWILWEDQPFSVSSENLNNFIGSLQAFVSDSQREAFVSNFSRTNLAVFTSLDGHLNRGFLAFVSLRIFFMLKEKPGQTLEEVWKELVILDECEVEMLLESMVSIGLLLVKSIESHNVRTEPIFIPLDLSDSGSIRLYYAQESSITLWKFRHILVPFLK</sequence>
<dbReference type="PANTHER" id="PTHR15180">
    <property type="entry name" value="GENERAL TRANSCRIPTION FACTOR 3C POLYPEPTIDE 1"/>
    <property type="match status" value="1"/>
</dbReference>
<evidence type="ECO:0000256" key="4">
    <source>
        <dbReference type="ARBA" id="ARBA00023163"/>
    </source>
</evidence>
<keyword evidence="3" id="KW-0238">DNA-binding</keyword>
<dbReference type="Proteomes" id="UP000031512">
    <property type="component" value="Chromosome 3"/>
</dbReference>
<dbReference type="GO" id="GO:0005634">
    <property type="term" value="C:nucleus"/>
    <property type="evidence" value="ECO:0007669"/>
    <property type="project" value="UniProtKB-SubCell"/>
</dbReference>
<comment type="subcellular location">
    <subcellularLocation>
        <location evidence="1">Nucleus</location>
    </subcellularLocation>
</comment>
<accession>L0B225</accession>
<keyword evidence="8" id="KW-1185">Reference proteome</keyword>
<keyword evidence="5" id="KW-0539">Nucleus</keyword>
<reference evidence="7 8" key="1">
    <citation type="journal article" date="2012" name="BMC Genomics">
        <title>Comparative genomic analysis and phylogenetic position of Theileria equi.</title>
        <authorList>
            <person name="Kappmeyer L.S."/>
            <person name="Thiagarajan M."/>
            <person name="Herndon D.R."/>
            <person name="Ramsay J.D."/>
            <person name="Caler E."/>
            <person name="Djikeng A."/>
            <person name="Gillespie J.J."/>
            <person name="Lau A.O."/>
            <person name="Roalson E.H."/>
            <person name="Silva J.C."/>
            <person name="Silva M.G."/>
            <person name="Suarez C.E."/>
            <person name="Ueti M.W."/>
            <person name="Nene V.M."/>
            <person name="Mealey R.H."/>
            <person name="Knowles D.P."/>
            <person name="Brayton K.A."/>
        </authorList>
    </citation>
    <scope>NUCLEOTIDE SEQUENCE [LARGE SCALE GENOMIC DNA]</scope>
    <source>
        <strain evidence="7 8">WA</strain>
    </source>
</reference>
<protein>
    <recommendedName>
        <fullName evidence="6">B-block binding subunit of TFIIIC domain-containing protein</fullName>
    </recommendedName>
</protein>
<evidence type="ECO:0000256" key="1">
    <source>
        <dbReference type="ARBA" id="ARBA00004123"/>
    </source>
</evidence>
<feature type="domain" description="B-block binding subunit of TFIIIC" evidence="6">
    <location>
        <begin position="75"/>
        <end position="173"/>
    </location>
</feature>
<keyword evidence="2" id="KW-0597">Phosphoprotein</keyword>
<dbReference type="eggNOG" id="ENOG502S3A9">
    <property type="taxonomic scope" value="Eukaryota"/>
</dbReference>
<dbReference type="VEuPathDB" id="PiroplasmaDB:BEWA_009620"/>
<dbReference type="GO" id="GO:0000127">
    <property type="term" value="C:transcription factor TFIIIC complex"/>
    <property type="evidence" value="ECO:0007669"/>
    <property type="project" value="InterPro"/>
</dbReference>
<dbReference type="GeneID" id="15804848"/>
<dbReference type="GO" id="GO:0003677">
    <property type="term" value="F:DNA binding"/>
    <property type="evidence" value="ECO:0007669"/>
    <property type="project" value="UniProtKB-KW"/>
</dbReference>
<evidence type="ECO:0000313" key="7">
    <source>
        <dbReference type="EMBL" id="AFZ81548.1"/>
    </source>
</evidence>
<dbReference type="Pfam" id="PF04182">
    <property type="entry name" value="B-block_TFIIIC"/>
    <property type="match status" value="1"/>
</dbReference>
<evidence type="ECO:0000259" key="6">
    <source>
        <dbReference type="Pfam" id="PF04182"/>
    </source>
</evidence>
<proteinExistence type="predicted"/>
<evidence type="ECO:0000313" key="8">
    <source>
        <dbReference type="Proteomes" id="UP000031512"/>
    </source>
</evidence>